<dbReference type="InterPro" id="IPR025997">
    <property type="entry name" value="SBP_2_dom"/>
</dbReference>
<sequence>MVLPQFHRLLVLCGALFFLISAAPGEVASAETDCGSSFLAVFTPTTEGNTYWPEVHRAMAAAADDLGIGIRFFEFPVDDRFAKSLEGVRLLQEDPTPAAAIFSVAFGQAQPLAVAAHQRGIPFLIQGPLFPGDREALGGGPGQDISSWIGTFQEDEEAKGFFLGQALIEAAEARGRYDRDGFIQVVGVGGDTSWFGSRLREEGLRRAVEDHPRARLLQTVPTRWTPEEGRLMTVRLLQRYPQVSVIWAASDQLALGVLQGIRSMEGVPGETHFTGGLDLSRVGLQAVLSGEFTATVASSSYSYAEMVVYLYDYLQGIEFFRDTGREFSPRPYGATRDNAEQILALQDVYRDVDYRLFSKHYNPEMTRYDFALSRIPDLVGEDAEATKEKHQ</sequence>
<reference evidence="6 7" key="1">
    <citation type="submission" date="2017-01" db="EMBL/GenBank/DDBJ databases">
        <authorList>
            <person name="Mah S.A."/>
            <person name="Swanson W.J."/>
            <person name="Moy G.W."/>
            <person name="Vacquier V.D."/>
        </authorList>
    </citation>
    <scope>NUCLEOTIDE SEQUENCE [LARGE SCALE GENOMIC DNA]</scope>
    <source>
        <strain evidence="6 7">ASpG1</strain>
    </source>
</reference>
<dbReference type="PANTHER" id="PTHR46847:SF1">
    <property type="entry name" value="D-ALLOSE-BINDING PERIPLASMIC PROTEIN-RELATED"/>
    <property type="match status" value="1"/>
</dbReference>
<dbReference type="Pfam" id="PF13407">
    <property type="entry name" value="Peripla_BP_4"/>
    <property type="match status" value="1"/>
</dbReference>
<proteinExistence type="inferred from homology"/>
<dbReference type="AlphaFoldDB" id="A0A1N6N5X6"/>
<accession>A0A1N6N5X6</accession>
<dbReference type="InterPro" id="IPR028082">
    <property type="entry name" value="Peripla_BP_I"/>
</dbReference>
<dbReference type="GO" id="GO:0030313">
    <property type="term" value="C:cell envelope"/>
    <property type="evidence" value="ECO:0007669"/>
    <property type="project" value="UniProtKB-SubCell"/>
</dbReference>
<comment type="subcellular location">
    <subcellularLocation>
        <location evidence="1">Cell envelope</location>
    </subcellularLocation>
</comment>
<gene>
    <name evidence="6" type="ORF">SAMN05920897_10160</name>
</gene>
<evidence type="ECO:0000313" key="7">
    <source>
        <dbReference type="Proteomes" id="UP000186400"/>
    </source>
</evidence>
<dbReference type="SUPFAM" id="SSF53822">
    <property type="entry name" value="Periplasmic binding protein-like I"/>
    <property type="match status" value="1"/>
</dbReference>
<evidence type="ECO:0000256" key="2">
    <source>
        <dbReference type="ARBA" id="ARBA00007639"/>
    </source>
</evidence>
<evidence type="ECO:0000256" key="3">
    <source>
        <dbReference type="ARBA" id="ARBA00022729"/>
    </source>
</evidence>
<dbReference type="OrthoDB" id="245475at2"/>
<protein>
    <submittedName>
        <fullName evidence="6">Monosaccharide ABC transporter substrate-binding protein, CUT2 family</fullName>
    </submittedName>
</protein>
<evidence type="ECO:0000259" key="5">
    <source>
        <dbReference type="Pfam" id="PF13407"/>
    </source>
</evidence>
<keyword evidence="3 4" id="KW-0732">Signal</keyword>
<dbReference type="PANTHER" id="PTHR46847">
    <property type="entry name" value="D-ALLOSE-BINDING PERIPLASMIC PROTEIN-RELATED"/>
    <property type="match status" value="1"/>
</dbReference>
<dbReference type="RefSeq" id="WP_076487297.1">
    <property type="nucleotide sequence ID" value="NZ_FTMS01000001.1"/>
</dbReference>
<evidence type="ECO:0000313" key="6">
    <source>
        <dbReference type="EMBL" id="SIP87488.1"/>
    </source>
</evidence>
<dbReference type="GO" id="GO:0030246">
    <property type="term" value="F:carbohydrate binding"/>
    <property type="evidence" value="ECO:0007669"/>
    <property type="project" value="UniProtKB-ARBA"/>
</dbReference>
<name>A0A1N6N5X6_9SPIO</name>
<comment type="similarity">
    <text evidence="2">Belongs to the bacterial solute-binding protein 2 family.</text>
</comment>
<dbReference type="EMBL" id="FTMS01000001">
    <property type="protein sequence ID" value="SIP87488.1"/>
    <property type="molecule type" value="Genomic_DNA"/>
</dbReference>
<dbReference type="Proteomes" id="UP000186400">
    <property type="component" value="Unassembled WGS sequence"/>
</dbReference>
<dbReference type="STRING" id="159291.SAMN05920897_10160"/>
<keyword evidence="7" id="KW-1185">Reference proteome</keyword>
<feature type="signal peptide" evidence="4">
    <location>
        <begin position="1"/>
        <end position="22"/>
    </location>
</feature>
<feature type="chain" id="PRO_5013383137" evidence="4">
    <location>
        <begin position="23"/>
        <end position="391"/>
    </location>
</feature>
<dbReference type="Gene3D" id="3.40.50.2300">
    <property type="match status" value="2"/>
</dbReference>
<organism evidence="6 7">
    <name type="scientific">Alkalispirochaeta americana</name>
    <dbReference type="NCBI Taxonomy" id="159291"/>
    <lineage>
        <taxon>Bacteria</taxon>
        <taxon>Pseudomonadati</taxon>
        <taxon>Spirochaetota</taxon>
        <taxon>Spirochaetia</taxon>
        <taxon>Spirochaetales</taxon>
        <taxon>Spirochaetaceae</taxon>
        <taxon>Alkalispirochaeta</taxon>
    </lineage>
</organism>
<evidence type="ECO:0000256" key="4">
    <source>
        <dbReference type="SAM" id="SignalP"/>
    </source>
</evidence>
<dbReference type="CDD" id="cd06324">
    <property type="entry name" value="PBP1_ABC_sugar_binding-like"/>
    <property type="match status" value="1"/>
</dbReference>
<evidence type="ECO:0000256" key="1">
    <source>
        <dbReference type="ARBA" id="ARBA00004196"/>
    </source>
</evidence>
<feature type="domain" description="Periplasmic binding protein" evidence="5">
    <location>
        <begin position="41"/>
        <end position="314"/>
    </location>
</feature>